<dbReference type="RefSeq" id="NP_963979.1">
    <property type="nucleotide sequence ID" value="NC_005361.1"/>
</dbReference>
<reference evidence="1 2" key="1">
    <citation type="journal article" date="2004" name="J. Virol.">
        <title>Comparative genomic analysis of hyperthermophilic archaeal Fuselloviridae viruses.</title>
        <authorList>
            <person name="Wiedenheft B."/>
            <person name="Stedman K."/>
            <person name="Roberto F."/>
            <person name="Willits D."/>
            <person name="Gleske A.K."/>
            <person name="Zoeller L."/>
            <person name="Snyder J."/>
            <person name="Douglas T."/>
            <person name="Young M."/>
        </authorList>
    </citation>
    <scope>NUCLEOTIDE SEQUENCE</scope>
</reference>
<organism evidence="1 2">
    <name type="scientific">Sulfolobus virus Kamchatka 1</name>
    <dbReference type="NCBI Taxonomy" id="248496"/>
    <lineage>
        <taxon>Viruses</taxon>
        <taxon>Viruses incertae sedis</taxon>
        <taxon>Fuselloviridae</taxon>
        <taxon>Alphafusellovirus</taxon>
        <taxon>Alphafusellovirus kamchatkaense</taxon>
        <taxon>Sulfolobus spindle-shaped virus 9</taxon>
    </lineage>
</organism>
<name>Q6TDM3_9VIRU</name>
<proteinExistence type="predicted"/>
<sequence>MDVVKVVKIIINNNPKLKEELLHKGFIEERNGEIVILKPEVFEMVKWKLVDKR</sequence>
<dbReference type="EMBL" id="AY423772">
    <property type="protein sequence ID" value="AAQ94376.1"/>
    <property type="molecule type" value="Genomic_DNA"/>
</dbReference>
<dbReference type="GeneID" id="2741789"/>
<evidence type="ECO:0000313" key="1">
    <source>
        <dbReference type="EMBL" id="AAQ94376.1"/>
    </source>
</evidence>
<accession>Q6TDM3</accession>
<protein>
    <submittedName>
        <fullName evidence="1">ORF B53</fullName>
    </submittedName>
</protein>
<evidence type="ECO:0000313" key="2">
    <source>
        <dbReference type="Proteomes" id="UP000006814"/>
    </source>
</evidence>
<dbReference type="Proteomes" id="UP000006814">
    <property type="component" value="Segment"/>
</dbReference>
<keyword evidence="2" id="KW-1185">Reference proteome</keyword>
<dbReference type="KEGG" id="vg:2741789"/>